<name>A0ABX7MRE9_9GAMM</name>
<evidence type="ECO:0000256" key="3">
    <source>
        <dbReference type="ARBA" id="ARBA00022729"/>
    </source>
</evidence>
<dbReference type="SMART" id="SM00079">
    <property type="entry name" value="PBPe"/>
    <property type="match status" value="1"/>
</dbReference>
<dbReference type="Proteomes" id="UP000663555">
    <property type="component" value="Chromosome"/>
</dbReference>
<dbReference type="SMART" id="SM00062">
    <property type="entry name" value="PBPb"/>
    <property type="match status" value="1"/>
</dbReference>
<reference evidence="8 9" key="1">
    <citation type="submission" date="2021-03" db="EMBL/GenBank/DDBJ databases">
        <title>Genome sequencing of Marinobacter sp. LPB0319.</title>
        <authorList>
            <person name="Kim J."/>
        </authorList>
    </citation>
    <scope>NUCLEOTIDE SEQUENCE [LARGE SCALE GENOMIC DNA]</scope>
    <source>
        <strain evidence="8 9">LPB0319</strain>
    </source>
</reference>
<feature type="signal peptide" evidence="5">
    <location>
        <begin position="1"/>
        <end position="24"/>
    </location>
</feature>
<accession>A0ABX7MRE9</accession>
<gene>
    <name evidence="8" type="ORF">LPB19_00205</name>
</gene>
<comment type="similarity">
    <text evidence="2 4">Belongs to the bacterial solute-binding protein 3 family.</text>
</comment>
<evidence type="ECO:0000259" key="6">
    <source>
        <dbReference type="SMART" id="SM00062"/>
    </source>
</evidence>
<evidence type="ECO:0000256" key="2">
    <source>
        <dbReference type="ARBA" id="ARBA00010333"/>
    </source>
</evidence>
<dbReference type="SUPFAM" id="SSF53850">
    <property type="entry name" value="Periplasmic binding protein-like II"/>
    <property type="match status" value="1"/>
</dbReference>
<dbReference type="Gene3D" id="3.40.190.10">
    <property type="entry name" value="Periplasmic binding protein-like II"/>
    <property type="match status" value="2"/>
</dbReference>
<keyword evidence="9" id="KW-1185">Reference proteome</keyword>
<feature type="domain" description="Solute-binding protein family 3/N-terminal" evidence="6">
    <location>
        <begin position="26"/>
        <end position="248"/>
    </location>
</feature>
<dbReference type="InterPro" id="IPR001320">
    <property type="entry name" value="Iontro_rcpt_C"/>
</dbReference>
<evidence type="ECO:0000313" key="8">
    <source>
        <dbReference type="EMBL" id="QSP94888.1"/>
    </source>
</evidence>
<evidence type="ECO:0000256" key="4">
    <source>
        <dbReference type="RuleBase" id="RU003744"/>
    </source>
</evidence>
<evidence type="ECO:0000256" key="1">
    <source>
        <dbReference type="ARBA" id="ARBA00004196"/>
    </source>
</evidence>
<dbReference type="EMBL" id="CP071247">
    <property type="protein sequence ID" value="QSP94888.1"/>
    <property type="molecule type" value="Genomic_DNA"/>
</dbReference>
<protein>
    <submittedName>
        <fullName evidence="8">Transporter substrate-binding domain-containing protein</fullName>
    </submittedName>
</protein>
<keyword evidence="3 5" id="KW-0732">Signal</keyword>
<dbReference type="PANTHER" id="PTHR35936:SF38">
    <property type="entry name" value="GLUTAMINE-BINDING PERIPLASMIC PROTEIN"/>
    <property type="match status" value="1"/>
</dbReference>
<dbReference type="InterPro" id="IPR018313">
    <property type="entry name" value="SBP_3_CS"/>
</dbReference>
<dbReference type="PANTHER" id="PTHR35936">
    <property type="entry name" value="MEMBRANE-BOUND LYTIC MUREIN TRANSGLYCOSYLASE F"/>
    <property type="match status" value="1"/>
</dbReference>
<dbReference type="PROSITE" id="PS01039">
    <property type="entry name" value="SBP_BACTERIAL_3"/>
    <property type="match status" value="1"/>
</dbReference>
<dbReference type="Pfam" id="PF00497">
    <property type="entry name" value="SBP_bac_3"/>
    <property type="match status" value="1"/>
</dbReference>
<dbReference type="InterPro" id="IPR001638">
    <property type="entry name" value="Solute-binding_3/MltF_N"/>
</dbReference>
<proteinExistence type="inferred from homology"/>
<comment type="subcellular location">
    <subcellularLocation>
        <location evidence="1">Cell envelope</location>
    </subcellularLocation>
</comment>
<sequence length="252" mass="27523">MSTTWLKKIGATVALTLAAGAASAETLRVVTDPSFVPFEMMDQETGEMVGFDMEIIAEVAERAGFDYDLNTMDFNGIIPALQTGNVDIAIAGITITEERSQIVDFSDPYYDSGLRILVRNGEDGVSTLEDLEGKKIGTKIGSTSYDYLMANIDEDDGVTPYPGSSDMYMALMSRAVDAVFYDAPNVGYFARTRGDGKVTTVGPLYEGQQYGIALKKGSEWVDDVNEALAAMKEDGTYKAIYEKWFGEMPEDM</sequence>
<evidence type="ECO:0000256" key="5">
    <source>
        <dbReference type="SAM" id="SignalP"/>
    </source>
</evidence>
<feature type="domain" description="Ionotropic glutamate receptor C-terminal" evidence="7">
    <location>
        <begin position="26"/>
        <end position="247"/>
    </location>
</feature>
<evidence type="ECO:0000313" key="9">
    <source>
        <dbReference type="Proteomes" id="UP000663555"/>
    </source>
</evidence>
<dbReference type="RefSeq" id="WP_206644095.1">
    <property type="nucleotide sequence ID" value="NZ_CP071247.1"/>
</dbReference>
<evidence type="ECO:0000259" key="7">
    <source>
        <dbReference type="SMART" id="SM00079"/>
    </source>
</evidence>
<organism evidence="8 9">
    <name type="scientific">Marinobacter salinisoli</name>
    <dbReference type="NCBI Taxonomy" id="2769486"/>
    <lineage>
        <taxon>Bacteria</taxon>
        <taxon>Pseudomonadati</taxon>
        <taxon>Pseudomonadota</taxon>
        <taxon>Gammaproteobacteria</taxon>
        <taxon>Pseudomonadales</taxon>
        <taxon>Marinobacteraceae</taxon>
        <taxon>Marinobacter</taxon>
    </lineage>
</organism>
<feature type="chain" id="PRO_5046326949" evidence="5">
    <location>
        <begin position="25"/>
        <end position="252"/>
    </location>
</feature>